<evidence type="ECO:0000313" key="9">
    <source>
        <dbReference type="Proteomes" id="UP000182200"/>
    </source>
</evidence>
<dbReference type="SMART" id="SM00525">
    <property type="entry name" value="FES"/>
    <property type="match status" value="1"/>
</dbReference>
<protein>
    <submittedName>
        <fullName evidence="7">Endonuclease-3</fullName>
    </submittedName>
</protein>
<dbReference type="Proteomes" id="UP000182011">
    <property type="component" value="Unassembled WGS sequence"/>
</dbReference>
<dbReference type="Pfam" id="PF00730">
    <property type="entry name" value="HhH-GPD"/>
    <property type="match status" value="1"/>
</dbReference>
<comment type="cofactor">
    <cofactor evidence="1">
        <name>[4Fe-4S] cluster</name>
        <dbReference type="ChEBI" id="CHEBI:49883"/>
    </cofactor>
</comment>
<dbReference type="PANTHER" id="PTHR47203:SF1">
    <property type="entry name" value="HYPOTHETICAL BASE EXCISION DNA REPAIR PROTEIN (EUROFUNG)"/>
    <property type="match status" value="1"/>
</dbReference>
<accession>A0A0P1LGD9</accession>
<evidence type="ECO:0000256" key="2">
    <source>
        <dbReference type="ARBA" id="ARBA00022723"/>
    </source>
</evidence>
<dbReference type="InterPro" id="IPR011257">
    <property type="entry name" value="DNA_glycosylase"/>
</dbReference>
<reference evidence="6 9" key="1">
    <citation type="submission" date="2015-11" db="EMBL/GenBank/DDBJ databases">
        <authorList>
            <person name="Varghese N."/>
        </authorList>
    </citation>
    <scope>NUCLEOTIDE SEQUENCE [LARGE SCALE GENOMIC DNA]</scope>
    <source>
        <strain evidence="6 9">JGI-8</strain>
    </source>
</reference>
<accession>A0A0N7MXT7</accession>
<name>A0A0P1LX07_9BACT</name>
<dbReference type="EMBL" id="CZVI01000039">
    <property type="protein sequence ID" value="CUS93840.1"/>
    <property type="molecule type" value="Genomic_DNA"/>
</dbReference>
<dbReference type="InterPro" id="IPR003651">
    <property type="entry name" value="Endonuclease3_FeS-loop_motif"/>
</dbReference>
<dbReference type="GO" id="GO:0006284">
    <property type="term" value="P:base-excision repair"/>
    <property type="evidence" value="ECO:0007669"/>
    <property type="project" value="InterPro"/>
</dbReference>
<accession>A0A0P1MFP7</accession>
<dbReference type="Gene3D" id="1.10.340.30">
    <property type="entry name" value="Hypothetical protein, domain 2"/>
    <property type="match status" value="1"/>
</dbReference>
<dbReference type="EMBL" id="FAOP01000005">
    <property type="protein sequence ID" value="CUU05879.1"/>
    <property type="molecule type" value="Genomic_DNA"/>
</dbReference>
<evidence type="ECO:0000256" key="3">
    <source>
        <dbReference type="ARBA" id="ARBA00023004"/>
    </source>
</evidence>
<dbReference type="InterPro" id="IPR023170">
    <property type="entry name" value="HhH_base_excis_C"/>
</dbReference>
<dbReference type="SMART" id="SM00478">
    <property type="entry name" value="ENDO3c"/>
    <property type="match status" value="1"/>
</dbReference>
<dbReference type="Gene3D" id="1.10.1670.10">
    <property type="entry name" value="Helix-hairpin-Helix base-excision DNA repair enzymes (C-terminal)"/>
    <property type="match status" value="1"/>
</dbReference>
<accession>A0A0P1LC53</accession>
<keyword evidence="7" id="KW-0255">Endonuclease</keyword>
<sequence length="247" mass="28094">MVKDEAKLRNKLRKISDALSKLFEIKRREKSDPLDILIATILSQNTNDLNSHKAFKNLKDKFPDFESLANADLREIERAIKVGGLARQKAKRIKNLLIELKKKHGGFDLSFLKDLSVEDGIKFLTSFKGVGLKTAGCVLLFGFDKEVFPVDTHIHRILNRVGIVKTKTPEETFFAVGKLIPDKLSYHLHTGLIKFGRAICKARDPLCGVCPIYKICEFEMKSFYKKKTKDVEVNKNSALEFILLDEV</sequence>
<dbReference type="Proteomes" id="UP000182200">
    <property type="component" value="Unassembled WGS sequence"/>
</dbReference>
<accession>A0A0P1LX07</accession>
<proteinExistence type="predicted"/>
<dbReference type="GO" id="GO:0051539">
    <property type="term" value="F:4 iron, 4 sulfur cluster binding"/>
    <property type="evidence" value="ECO:0007669"/>
    <property type="project" value="InterPro"/>
</dbReference>
<dbReference type="PIRSF" id="PIRSF001435">
    <property type="entry name" value="Nth"/>
    <property type="match status" value="1"/>
</dbReference>
<dbReference type="CDD" id="cd00056">
    <property type="entry name" value="ENDO3c"/>
    <property type="match status" value="1"/>
</dbReference>
<dbReference type="InterPro" id="IPR003265">
    <property type="entry name" value="HhH-GPD_domain"/>
</dbReference>
<keyword evidence="2" id="KW-0479">Metal-binding</keyword>
<accession>A0A0P1LTZ4</accession>
<dbReference type="GO" id="GO:0016787">
    <property type="term" value="F:hydrolase activity"/>
    <property type="evidence" value="ECO:0007669"/>
    <property type="project" value="UniProtKB-ARBA"/>
</dbReference>
<keyword evidence="9" id="KW-1185">Reference proteome</keyword>
<feature type="domain" description="HhH-GPD" evidence="5">
    <location>
        <begin position="42"/>
        <end position="198"/>
    </location>
</feature>
<reference evidence="7 8" key="2">
    <citation type="submission" date="2015-11" db="EMBL/GenBank/DDBJ databases">
        <authorList>
            <person name="Zhang Y."/>
            <person name="Guo Z."/>
        </authorList>
    </citation>
    <scope>NUCLEOTIDE SEQUENCE [LARGE SCALE GENOMIC DNA]</scope>
    <source>
        <strain evidence="7">JGI-4</strain>
    </source>
</reference>
<keyword evidence="3" id="KW-0408">Iron</keyword>
<dbReference type="OrthoDB" id="9802365at2"/>
<dbReference type="GO" id="GO:0140097">
    <property type="term" value="F:catalytic activity, acting on DNA"/>
    <property type="evidence" value="ECO:0007669"/>
    <property type="project" value="UniProtKB-ARBA"/>
</dbReference>
<gene>
    <name evidence="7" type="ORF">JGI4_01372</name>
    <name evidence="6" type="ORF">JGI8_01883</name>
</gene>
<dbReference type="Pfam" id="PF10576">
    <property type="entry name" value="EndIII_4Fe-2S"/>
    <property type="match status" value="1"/>
</dbReference>
<evidence type="ECO:0000313" key="6">
    <source>
        <dbReference type="EMBL" id="CUS93840.1"/>
    </source>
</evidence>
<dbReference type="GO" id="GO:0046872">
    <property type="term" value="F:metal ion binding"/>
    <property type="evidence" value="ECO:0007669"/>
    <property type="project" value="UniProtKB-KW"/>
</dbReference>
<organism evidence="7 8">
    <name type="scientific">Candidatus Kryptonium thompsonii</name>
    <dbReference type="NCBI Taxonomy" id="1633631"/>
    <lineage>
        <taxon>Bacteria</taxon>
        <taxon>Pseudomonadati</taxon>
        <taxon>Candidatus Kryptoniota</taxon>
        <taxon>Candidatus Kryptonium</taxon>
    </lineage>
</organism>
<evidence type="ECO:0000313" key="7">
    <source>
        <dbReference type="EMBL" id="CUU05879.1"/>
    </source>
</evidence>
<evidence type="ECO:0000259" key="5">
    <source>
        <dbReference type="SMART" id="SM00478"/>
    </source>
</evidence>
<dbReference type="AlphaFoldDB" id="A0A0P1LX07"/>
<dbReference type="RefSeq" id="WP_082349193.1">
    <property type="nucleotide sequence ID" value="NZ_CZVI01000039.1"/>
</dbReference>
<evidence type="ECO:0000313" key="8">
    <source>
        <dbReference type="Proteomes" id="UP000182011"/>
    </source>
</evidence>
<evidence type="ECO:0000256" key="4">
    <source>
        <dbReference type="ARBA" id="ARBA00023014"/>
    </source>
</evidence>
<keyword evidence="4" id="KW-0411">Iron-sulfur</keyword>
<accession>A0A0P1M1J6</accession>
<dbReference type="SUPFAM" id="SSF48150">
    <property type="entry name" value="DNA-glycosylase"/>
    <property type="match status" value="1"/>
</dbReference>
<evidence type="ECO:0000256" key="1">
    <source>
        <dbReference type="ARBA" id="ARBA00001966"/>
    </source>
</evidence>
<keyword evidence="7" id="KW-0540">Nuclease</keyword>
<dbReference type="PANTHER" id="PTHR47203">
    <property type="match status" value="1"/>
</dbReference>
<keyword evidence="7" id="KW-0378">Hydrolase</keyword>
<accession>A0A0S4N3N1</accession>
<dbReference type="GO" id="GO:0004519">
    <property type="term" value="F:endonuclease activity"/>
    <property type="evidence" value="ECO:0007669"/>
    <property type="project" value="UniProtKB-KW"/>
</dbReference>
<dbReference type="STRING" id="1633631.GCA_001442925_01367"/>